<evidence type="ECO:0000313" key="2">
    <source>
        <dbReference type="Proteomes" id="UP000004508"/>
    </source>
</evidence>
<dbReference type="Gene3D" id="3.90.1200.10">
    <property type="match status" value="1"/>
</dbReference>
<dbReference type="InParanoid" id="D6TTU5"/>
<evidence type="ECO:0000313" key="1">
    <source>
        <dbReference type="EMBL" id="EFH83846.1"/>
    </source>
</evidence>
<accession>D6TTU5</accession>
<keyword evidence="2" id="KW-1185">Reference proteome</keyword>
<dbReference type="eggNOG" id="COG0510">
    <property type="taxonomic scope" value="Bacteria"/>
</dbReference>
<dbReference type="AlphaFoldDB" id="D6TTU5"/>
<proteinExistence type="predicted"/>
<dbReference type="OrthoDB" id="144109at2"/>
<dbReference type="STRING" id="485913.Krac_4847"/>
<protein>
    <submittedName>
        <fullName evidence="1">Aminoglycoside phosphotransferase</fullName>
    </submittedName>
</protein>
<keyword evidence="1" id="KW-0808">Transferase</keyword>
<gene>
    <name evidence="1" type="ORF">Krac_4847</name>
</gene>
<name>D6TTU5_KTERA</name>
<reference evidence="1 2" key="1">
    <citation type="journal article" date="2011" name="Stand. Genomic Sci.">
        <title>Non-contiguous finished genome sequence and contextual data of the filamentous soil bacterium Ktedonobacter racemifer type strain (SOSP1-21).</title>
        <authorList>
            <person name="Chang Y.J."/>
            <person name="Land M."/>
            <person name="Hauser L."/>
            <person name="Chertkov O."/>
            <person name="Del Rio T.G."/>
            <person name="Nolan M."/>
            <person name="Copeland A."/>
            <person name="Tice H."/>
            <person name="Cheng J.F."/>
            <person name="Lucas S."/>
            <person name="Han C."/>
            <person name="Goodwin L."/>
            <person name="Pitluck S."/>
            <person name="Ivanova N."/>
            <person name="Ovchinikova G."/>
            <person name="Pati A."/>
            <person name="Chen A."/>
            <person name="Palaniappan K."/>
            <person name="Mavromatis K."/>
            <person name="Liolios K."/>
            <person name="Brettin T."/>
            <person name="Fiebig A."/>
            <person name="Rohde M."/>
            <person name="Abt B."/>
            <person name="Goker M."/>
            <person name="Detter J.C."/>
            <person name="Woyke T."/>
            <person name="Bristow J."/>
            <person name="Eisen J.A."/>
            <person name="Markowitz V."/>
            <person name="Hugenholtz P."/>
            <person name="Kyrpides N.C."/>
            <person name="Klenk H.P."/>
            <person name="Lapidus A."/>
        </authorList>
    </citation>
    <scope>NUCLEOTIDE SEQUENCE [LARGE SCALE GENOMIC DNA]</scope>
    <source>
        <strain evidence="2">DSM 44963</strain>
    </source>
</reference>
<dbReference type="InterPro" id="IPR011009">
    <property type="entry name" value="Kinase-like_dom_sf"/>
</dbReference>
<sequence>MGDLLLTAGKRAESILSERFGGRVRLGEGEELQGSARSRVLRFPVLEGPDTAPESVIVKHTNSEAFARESGSDAAWQLFNDWASLQFLGQVDASEPFAPAFYGGDAQVGLYVMEDLKAGTRLDHLLLGSDAEAAEAGLMAYARLHGRLHALTAGREAEYLRIREQLGPAESSNSYYNYEWLSSALYEIAELLDVPVAPGAEEELQSLRDFLLAPGSFNVFVQSDAAPDNFLFDGANWCLLDFEGARYTHALLEGVYCRMPFPTCWCVYHMPEPLIQRMEAVYRAELAKGCPEAADDALFYPALVGACVAWALSFHAMMRPLEKMLEQDRLLIALTDRQRFLLYLNSAAQACASFGYLQAVGDTLRTCAQQLTQRWPEAADPPYYPAFNTI</sequence>
<dbReference type="RefSeq" id="WP_007914844.1">
    <property type="nucleotide sequence ID" value="NZ_ADVG01000003.1"/>
</dbReference>
<dbReference type="SUPFAM" id="SSF56112">
    <property type="entry name" value="Protein kinase-like (PK-like)"/>
    <property type="match status" value="1"/>
</dbReference>
<organism evidence="1 2">
    <name type="scientific">Ktedonobacter racemifer DSM 44963</name>
    <dbReference type="NCBI Taxonomy" id="485913"/>
    <lineage>
        <taxon>Bacteria</taxon>
        <taxon>Bacillati</taxon>
        <taxon>Chloroflexota</taxon>
        <taxon>Ktedonobacteria</taxon>
        <taxon>Ktedonobacterales</taxon>
        <taxon>Ktedonobacteraceae</taxon>
        <taxon>Ktedonobacter</taxon>
    </lineage>
</organism>
<dbReference type="Proteomes" id="UP000004508">
    <property type="component" value="Unassembled WGS sequence"/>
</dbReference>
<comment type="caution">
    <text evidence="1">The sequence shown here is derived from an EMBL/GenBank/DDBJ whole genome shotgun (WGS) entry which is preliminary data.</text>
</comment>
<dbReference type="EMBL" id="ADVG01000003">
    <property type="protein sequence ID" value="EFH83846.1"/>
    <property type="molecule type" value="Genomic_DNA"/>
</dbReference>
<dbReference type="GO" id="GO:0016740">
    <property type="term" value="F:transferase activity"/>
    <property type="evidence" value="ECO:0007669"/>
    <property type="project" value="UniProtKB-KW"/>
</dbReference>